<sequence>MLWEGNTDHRLKQSSKRVDPVSSASSRSSLKKTFSFVLCGLLCYRLQLIAGSLCSDMFCLSSVTLALIRLFIDLMMLKKNPGRFNRIIRAHLLHGPHGSVLGDGGK</sequence>
<dbReference type="Proteomes" id="UP001434883">
    <property type="component" value="Unassembled WGS sequence"/>
</dbReference>
<gene>
    <name evidence="2" type="ORF">XENOCAPTIV_004629</name>
</gene>
<dbReference type="EMBL" id="JAHRIN010009897">
    <property type="protein sequence ID" value="MEQ2194912.1"/>
    <property type="molecule type" value="Genomic_DNA"/>
</dbReference>
<protein>
    <submittedName>
        <fullName evidence="2">Uncharacterized protein</fullName>
    </submittedName>
</protein>
<reference evidence="2 3" key="1">
    <citation type="submission" date="2021-06" db="EMBL/GenBank/DDBJ databases">
        <authorList>
            <person name="Palmer J.M."/>
        </authorList>
    </citation>
    <scope>NUCLEOTIDE SEQUENCE [LARGE SCALE GENOMIC DNA]</scope>
    <source>
        <strain evidence="2 3">XC_2019</strain>
        <tissue evidence="2">Muscle</tissue>
    </source>
</reference>
<name>A0ABV0QGG3_9TELE</name>
<feature type="region of interest" description="Disordered" evidence="1">
    <location>
        <begin position="1"/>
        <end position="29"/>
    </location>
</feature>
<keyword evidence="3" id="KW-1185">Reference proteome</keyword>
<accession>A0ABV0QGG3</accession>
<comment type="caution">
    <text evidence="2">The sequence shown here is derived from an EMBL/GenBank/DDBJ whole genome shotgun (WGS) entry which is preliminary data.</text>
</comment>
<proteinExistence type="predicted"/>
<evidence type="ECO:0000256" key="1">
    <source>
        <dbReference type="SAM" id="MobiDB-lite"/>
    </source>
</evidence>
<evidence type="ECO:0000313" key="2">
    <source>
        <dbReference type="EMBL" id="MEQ2194912.1"/>
    </source>
</evidence>
<organism evidence="2 3">
    <name type="scientific">Xenoophorus captivus</name>
    <dbReference type="NCBI Taxonomy" id="1517983"/>
    <lineage>
        <taxon>Eukaryota</taxon>
        <taxon>Metazoa</taxon>
        <taxon>Chordata</taxon>
        <taxon>Craniata</taxon>
        <taxon>Vertebrata</taxon>
        <taxon>Euteleostomi</taxon>
        <taxon>Actinopterygii</taxon>
        <taxon>Neopterygii</taxon>
        <taxon>Teleostei</taxon>
        <taxon>Neoteleostei</taxon>
        <taxon>Acanthomorphata</taxon>
        <taxon>Ovalentaria</taxon>
        <taxon>Atherinomorphae</taxon>
        <taxon>Cyprinodontiformes</taxon>
        <taxon>Goodeidae</taxon>
        <taxon>Xenoophorus</taxon>
    </lineage>
</organism>
<evidence type="ECO:0000313" key="3">
    <source>
        <dbReference type="Proteomes" id="UP001434883"/>
    </source>
</evidence>
<feature type="compositionally biased region" description="Basic and acidic residues" evidence="1">
    <location>
        <begin position="1"/>
        <end position="19"/>
    </location>
</feature>